<dbReference type="GO" id="GO:0008270">
    <property type="term" value="F:zinc ion binding"/>
    <property type="evidence" value="ECO:0007669"/>
    <property type="project" value="UniProtKB-KW"/>
</dbReference>
<organism evidence="12 13">
    <name type="scientific">Gouania willdenowi</name>
    <name type="common">Blunt-snouted clingfish</name>
    <name type="synonym">Lepadogaster willdenowi</name>
    <dbReference type="NCBI Taxonomy" id="441366"/>
    <lineage>
        <taxon>Eukaryota</taxon>
        <taxon>Metazoa</taxon>
        <taxon>Chordata</taxon>
        <taxon>Craniata</taxon>
        <taxon>Vertebrata</taxon>
        <taxon>Euteleostomi</taxon>
        <taxon>Actinopterygii</taxon>
        <taxon>Neopterygii</taxon>
        <taxon>Teleostei</taxon>
        <taxon>Neoteleostei</taxon>
        <taxon>Acanthomorphata</taxon>
        <taxon>Ovalentaria</taxon>
        <taxon>Blenniimorphae</taxon>
        <taxon>Blenniiformes</taxon>
        <taxon>Gobiesocoidei</taxon>
        <taxon>Gobiesocidae</taxon>
        <taxon>Gobiesocinae</taxon>
        <taxon>Gouania</taxon>
    </lineage>
</organism>
<evidence type="ECO:0000256" key="10">
    <source>
        <dbReference type="PROSITE-ProRule" id="PRU00042"/>
    </source>
</evidence>
<dbReference type="FunFam" id="3.30.160.60:FF:002343">
    <property type="entry name" value="Zinc finger protein 33A"/>
    <property type="match status" value="1"/>
</dbReference>
<evidence type="ECO:0000313" key="12">
    <source>
        <dbReference type="Ensembl" id="ENSGWIP00000046194.1"/>
    </source>
</evidence>
<feature type="domain" description="C2H2-type" evidence="11">
    <location>
        <begin position="93"/>
        <end position="120"/>
    </location>
</feature>
<keyword evidence="5" id="KW-0862">Zinc</keyword>
<dbReference type="InterPro" id="IPR036236">
    <property type="entry name" value="Znf_C2H2_sf"/>
</dbReference>
<keyword evidence="9" id="KW-0539">Nucleus</keyword>
<protein>
    <recommendedName>
        <fullName evidence="11">C2H2-type domain-containing protein</fullName>
    </recommendedName>
</protein>
<keyword evidence="3" id="KW-0677">Repeat</keyword>
<feature type="domain" description="C2H2-type" evidence="11">
    <location>
        <begin position="121"/>
        <end position="148"/>
    </location>
</feature>
<evidence type="ECO:0000256" key="9">
    <source>
        <dbReference type="ARBA" id="ARBA00023242"/>
    </source>
</evidence>
<evidence type="ECO:0000313" key="13">
    <source>
        <dbReference type="Proteomes" id="UP000694680"/>
    </source>
</evidence>
<keyword evidence="6" id="KW-0805">Transcription regulation</keyword>
<reference evidence="12" key="1">
    <citation type="submission" date="2020-06" db="EMBL/GenBank/DDBJ databases">
        <authorList>
            <consortium name="Wellcome Sanger Institute Data Sharing"/>
        </authorList>
    </citation>
    <scope>NUCLEOTIDE SEQUENCE [LARGE SCALE GENOMIC DNA]</scope>
</reference>
<evidence type="ECO:0000256" key="7">
    <source>
        <dbReference type="ARBA" id="ARBA00023125"/>
    </source>
</evidence>
<keyword evidence="4 10" id="KW-0863">Zinc-finger</keyword>
<dbReference type="AlphaFoldDB" id="A0A8C5HKE9"/>
<evidence type="ECO:0000256" key="2">
    <source>
        <dbReference type="ARBA" id="ARBA00022723"/>
    </source>
</evidence>
<reference evidence="12" key="2">
    <citation type="submission" date="2025-08" db="UniProtKB">
        <authorList>
            <consortium name="Ensembl"/>
        </authorList>
    </citation>
    <scope>IDENTIFICATION</scope>
</reference>
<dbReference type="PANTHER" id="PTHR24399:SF23">
    <property type="entry name" value="C2H2-TYPE DOMAIN-CONTAINING PROTEIN"/>
    <property type="match status" value="1"/>
</dbReference>
<dbReference type="GO" id="GO:0001817">
    <property type="term" value="P:regulation of cytokine production"/>
    <property type="evidence" value="ECO:0007669"/>
    <property type="project" value="TreeGrafter"/>
</dbReference>
<evidence type="ECO:0000256" key="1">
    <source>
        <dbReference type="ARBA" id="ARBA00004123"/>
    </source>
</evidence>
<evidence type="ECO:0000256" key="5">
    <source>
        <dbReference type="ARBA" id="ARBA00022833"/>
    </source>
</evidence>
<sequence length="155" mass="16936">MEACAVAPPPPCEMDAAALEPGESDEMWTSVGKEEELKQDVVSKREPHGCPQCGKSFKLLGRSFLCHVCCKMFLTSQDNLTQHLSVHTGEKPYVCPTCGKACARKVYLSAHVRTHSGERPYTCAVCHCSFSQSHSLKTHMRSHQGAPSSSDGKNL</sequence>
<accession>A0A8C5HKE9</accession>
<keyword evidence="8" id="KW-0804">Transcription</keyword>
<proteinExistence type="predicted"/>
<dbReference type="Pfam" id="PF00096">
    <property type="entry name" value="zf-C2H2"/>
    <property type="match status" value="2"/>
</dbReference>
<dbReference type="SUPFAM" id="SSF57667">
    <property type="entry name" value="beta-beta-alpha zinc fingers"/>
    <property type="match status" value="1"/>
</dbReference>
<dbReference type="SMART" id="SM00355">
    <property type="entry name" value="ZnF_C2H2"/>
    <property type="match status" value="3"/>
</dbReference>
<keyword evidence="7" id="KW-0238">DNA-binding</keyword>
<dbReference type="PANTHER" id="PTHR24399">
    <property type="entry name" value="ZINC FINGER AND BTB DOMAIN-CONTAINING"/>
    <property type="match status" value="1"/>
</dbReference>
<comment type="subcellular location">
    <subcellularLocation>
        <location evidence="1">Nucleus</location>
    </subcellularLocation>
</comment>
<dbReference type="GO" id="GO:0005654">
    <property type="term" value="C:nucleoplasm"/>
    <property type="evidence" value="ECO:0007669"/>
    <property type="project" value="TreeGrafter"/>
</dbReference>
<feature type="domain" description="C2H2-type" evidence="11">
    <location>
        <begin position="64"/>
        <end position="92"/>
    </location>
</feature>
<dbReference type="Proteomes" id="UP000694680">
    <property type="component" value="Chromosome 18"/>
</dbReference>
<dbReference type="PROSITE" id="PS00028">
    <property type="entry name" value="ZINC_FINGER_C2H2_1"/>
    <property type="match status" value="3"/>
</dbReference>
<evidence type="ECO:0000256" key="4">
    <source>
        <dbReference type="ARBA" id="ARBA00022771"/>
    </source>
</evidence>
<dbReference type="GO" id="GO:0001227">
    <property type="term" value="F:DNA-binding transcription repressor activity, RNA polymerase II-specific"/>
    <property type="evidence" value="ECO:0007669"/>
    <property type="project" value="TreeGrafter"/>
</dbReference>
<evidence type="ECO:0000256" key="8">
    <source>
        <dbReference type="ARBA" id="ARBA00023163"/>
    </source>
</evidence>
<dbReference type="InterPro" id="IPR013087">
    <property type="entry name" value="Znf_C2H2_type"/>
</dbReference>
<dbReference type="Gene3D" id="3.30.160.60">
    <property type="entry name" value="Classic Zinc Finger"/>
    <property type="match status" value="3"/>
</dbReference>
<dbReference type="Ensembl" id="ENSGWIT00000050009.1">
    <property type="protein sequence ID" value="ENSGWIP00000046194.1"/>
    <property type="gene ID" value="ENSGWIG00000022839.1"/>
</dbReference>
<dbReference type="FunFam" id="3.30.160.60:FF:001289">
    <property type="entry name" value="Zinc finger protein 574"/>
    <property type="match status" value="1"/>
</dbReference>
<dbReference type="GO" id="GO:0002682">
    <property type="term" value="P:regulation of immune system process"/>
    <property type="evidence" value="ECO:0007669"/>
    <property type="project" value="TreeGrafter"/>
</dbReference>
<evidence type="ECO:0000256" key="6">
    <source>
        <dbReference type="ARBA" id="ARBA00023015"/>
    </source>
</evidence>
<dbReference type="GO" id="GO:0000978">
    <property type="term" value="F:RNA polymerase II cis-regulatory region sequence-specific DNA binding"/>
    <property type="evidence" value="ECO:0007669"/>
    <property type="project" value="TreeGrafter"/>
</dbReference>
<keyword evidence="13" id="KW-1185">Reference proteome</keyword>
<evidence type="ECO:0000256" key="3">
    <source>
        <dbReference type="ARBA" id="ARBA00022737"/>
    </source>
</evidence>
<name>A0A8C5HKE9_GOUWI</name>
<evidence type="ECO:0000259" key="11">
    <source>
        <dbReference type="PROSITE" id="PS50157"/>
    </source>
</evidence>
<reference evidence="12" key="3">
    <citation type="submission" date="2025-09" db="UniProtKB">
        <authorList>
            <consortium name="Ensembl"/>
        </authorList>
    </citation>
    <scope>IDENTIFICATION</scope>
</reference>
<dbReference type="PROSITE" id="PS50157">
    <property type="entry name" value="ZINC_FINGER_C2H2_2"/>
    <property type="match status" value="3"/>
</dbReference>
<keyword evidence="2" id="KW-0479">Metal-binding</keyword>